<protein>
    <submittedName>
        <fullName evidence="2">Uncharacterized protein</fullName>
    </submittedName>
</protein>
<dbReference type="GO" id="GO:0006979">
    <property type="term" value="P:response to oxidative stress"/>
    <property type="evidence" value="ECO:0007669"/>
    <property type="project" value="InterPro"/>
</dbReference>
<dbReference type="PANTHER" id="PTHR11475">
    <property type="entry name" value="OXIDASE/PEROXIDASE"/>
    <property type="match status" value="1"/>
</dbReference>
<dbReference type="STRING" id="188477.A0A3S1C6C8"/>
<dbReference type="PRINTS" id="PR00457">
    <property type="entry name" value="ANPEROXIDASE"/>
</dbReference>
<keyword evidence="1" id="KW-0408">Iron</keyword>
<dbReference type="InterPro" id="IPR019791">
    <property type="entry name" value="Haem_peroxidase_animal"/>
</dbReference>
<dbReference type="Gene3D" id="1.10.640.10">
    <property type="entry name" value="Haem peroxidase domain superfamily, animal type"/>
    <property type="match status" value="1"/>
</dbReference>
<dbReference type="AlphaFoldDB" id="A0A3S1C6C8"/>
<name>A0A3S1C6C8_ELYCH</name>
<keyword evidence="1" id="KW-0349">Heme</keyword>
<keyword evidence="1" id="KW-0479">Metal-binding</keyword>
<dbReference type="GO" id="GO:0004601">
    <property type="term" value="F:peroxidase activity"/>
    <property type="evidence" value="ECO:0007669"/>
    <property type="project" value="InterPro"/>
</dbReference>
<organism evidence="2 3">
    <name type="scientific">Elysia chlorotica</name>
    <name type="common">Eastern emerald elysia</name>
    <name type="synonym">Sea slug</name>
    <dbReference type="NCBI Taxonomy" id="188477"/>
    <lineage>
        <taxon>Eukaryota</taxon>
        <taxon>Metazoa</taxon>
        <taxon>Spiralia</taxon>
        <taxon>Lophotrochozoa</taxon>
        <taxon>Mollusca</taxon>
        <taxon>Gastropoda</taxon>
        <taxon>Heterobranchia</taxon>
        <taxon>Euthyneura</taxon>
        <taxon>Panpulmonata</taxon>
        <taxon>Sacoglossa</taxon>
        <taxon>Placobranchoidea</taxon>
        <taxon>Plakobranchidae</taxon>
        <taxon>Elysia</taxon>
    </lineage>
</organism>
<dbReference type="EMBL" id="RQTK01000214">
    <property type="protein sequence ID" value="RUS84195.1"/>
    <property type="molecule type" value="Genomic_DNA"/>
</dbReference>
<comment type="caution">
    <text evidence="2">The sequence shown here is derived from an EMBL/GenBank/DDBJ whole genome shotgun (WGS) entry which is preliminary data.</text>
</comment>
<dbReference type="PANTHER" id="PTHR11475:SF143">
    <property type="entry name" value="PUTATIVE-RELATED"/>
    <property type="match status" value="1"/>
</dbReference>
<dbReference type="PROSITE" id="PS50292">
    <property type="entry name" value="PEROXIDASE_3"/>
    <property type="match status" value="1"/>
</dbReference>
<evidence type="ECO:0000256" key="1">
    <source>
        <dbReference type="PIRSR" id="PIRSR619791-2"/>
    </source>
</evidence>
<evidence type="ECO:0000313" key="3">
    <source>
        <dbReference type="Proteomes" id="UP000271974"/>
    </source>
</evidence>
<proteinExistence type="predicted"/>
<dbReference type="Pfam" id="PF03098">
    <property type="entry name" value="An_peroxidase"/>
    <property type="match status" value="2"/>
</dbReference>
<reference evidence="2 3" key="1">
    <citation type="submission" date="2019-01" db="EMBL/GenBank/DDBJ databases">
        <title>A draft genome assembly of the solar-powered sea slug Elysia chlorotica.</title>
        <authorList>
            <person name="Cai H."/>
            <person name="Li Q."/>
            <person name="Fang X."/>
            <person name="Li J."/>
            <person name="Curtis N.E."/>
            <person name="Altenburger A."/>
            <person name="Shibata T."/>
            <person name="Feng M."/>
            <person name="Maeda T."/>
            <person name="Schwartz J.A."/>
            <person name="Shigenobu S."/>
            <person name="Lundholm N."/>
            <person name="Nishiyama T."/>
            <person name="Yang H."/>
            <person name="Hasebe M."/>
            <person name="Li S."/>
            <person name="Pierce S.K."/>
            <person name="Wang J."/>
        </authorList>
    </citation>
    <scope>NUCLEOTIDE SEQUENCE [LARGE SCALE GENOMIC DNA]</scope>
    <source>
        <strain evidence="2">EC2010</strain>
        <tissue evidence="2">Whole organism of an adult</tissue>
    </source>
</reference>
<feature type="non-terminal residue" evidence="2">
    <location>
        <position position="1"/>
    </location>
</feature>
<dbReference type="GO" id="GO:0046872">
    <property type="term" value="F:metal ion binding"/>
    <property type="evidence" value="ECO:0007669"/>
    <property type="project" value="UniProtKB-KW"/>
</dbReference>
<dbReference type="InterPro" id="IPR010255">
    <property type="entry name" value="Haem_peroxidase_sf"/>
</dbReference>
<dbReference type="Proteomes" id="UP000271974">
    <property type="component" value="Unassembled WGS sequence"/>
</dbReference>
<dbReference type="SUPFAM" id="SSF48113">
    <property type="entry name" value="Heme-dependent peroxidases"/>
    <property type="match status" value="1"/>
</dbReference>
<keyword evidence="3" id="KW-1185">Reference proteome</keyword>
<dbReference type="GO" id="GO:0020037">
    <property type="term" value="F:heme binding"/>
    <property type="evidence" value="ECO:0007669"/>
    <property type="project" value="InterPro"/>
</dbReference>
<feature type="binding site" description="axial binding residue" evidence="1">
    <location>
        <position position="281"/>
    </location>
    <ligand>
        <name>heme b</name>
        <dbReference type="ChEBI" id="CHEBI:60344"/>
    </ligand>
    <ligandPart>
        <name>Fe</name>
        <dbReference type="ChEBI" id="CHEBI:18248"/>
    </ligandPart>
</feature>
<accession>A0A3S1C6C8</accession>
<evidence type="ECO:0000313" key="2">
    <source>
        <dbReference type="EMBL" id="RUS84195.1"/>
    </source>
</evidence>
<sequence>FRTIDGYCNNLVNPVWGTPGWPFKRILPSRYDDSSNAPRTKSVTGTHLPSARTVSRLLHTRDSVDTESEKLTSMFTQFGQFLDHDIGLTPKTRVSFLMSSRPLPGTCFTIAIPQPDTTFNKTCMNFVRSKVFSPSFKEQGNAVTSFIDGSQIYGSSLQQQKSLREFRGGNECIPPPGDVRVNEQPMLSALHLVFHRYHNHIADLLSAYNIVWDDERVFQETRKIMGAILQHIVYSEYLPPLLGPVIMGNYRLRESIFYRYKPDTDPRMINSFATAAFRFGHSMVPGHLMFGDKRKPLDSLFFSPHHIQHSENSVLAGLIRGTVTSPSQKSDRFFSPAVSHNLFSDEATGRSLDLVSLNIQRGRDHGLPSYTAFRGACRLPALTGAEPEIQDFLKVYSDINDIDLFSGGLSEPHVYGGAVGPTFACIIAQQFKDLKYGDRFWFETTDSTTGFTTDQLKSIKKVSLASILCAASGIKSTPWFVFRKTSIMNPEAACSEIHQLNLSHWINMGA</sequence>
<dbReference type="InterPro" id="IPR037120">
    <property type="entry name" value="Haem_peroxidase_sf_animal"/>
</dbReference>
<dbReference type="OrthoDB" id="6505174at2759"/>
<dbReference type="CDD" id="cd09823">
    <property type="entry name" value="peroxinectin_like"/>
    <property type="match status" value="1"/>
</dbReference>
<gene>
    <name evidence="2" type="ORF">EGW08_008035</name>
</gene>